<sequence>MKDEKIKYVKKKSKTIKEKFKEKFKEGKILPVTVQDLDITEDDIWENLINFDYSELIKLEDKTTGSENYLYKNENQYIKYYPLYLKDYSQYYNYISFTEHFGNLDKLMLKVIRKKKGQKDISPYDGWFTEKTLNYILNNFTSKDLNNILNKNMSEELKIKMIDLHFNKNIYGSHYVSHFDPMIIPAIFTFLKSENIITKEFNKLKVLDPSSGWGDRMTSCAILGIKKYYGFDPNWDLIESYYQLKKFLREKTKIKFENATEFITADLPYEESNFKDDIFDIVITSPPFFNLEVYKNDKTQSYIKYNKYGTWFNKWFKNFIIISIRFVKLNGLFIVHVNNVRDMKIHNDMIKYIKELQNVEILFTILYERGKNLDPIPITVMKKVGKKKLILEHTAKKFVPKQQRLKEEEQQRLIEEEELEE</sequence>
<keyword evidence="3 8" id="KW-0489">Methyltransferase</keyword>
<dbReference type="PROSITE" id="PS00093">
    <property type="entry name" value="N4_MTASE"/>
    <property type="match status" value="1"/>
</dbReference>
<comment type="catalytic activity">
    <reaction evidence="7">
        <text>a 2'-deoxycytidine in DNA + S-adenosyl-L-methionine = an N(4)-methyl-2'-deoxycytidine in DNA + S-adenosyl-L-homocysteine + H(+)</text>
        <dbReference type="Rhea" id="RHEA:16857"/>
        <dbReference type="Rhea" id="RHEA-COMP:11369"/>
        <dbReference type="Rhea" id="RHEA-COMP:13674"/>
        <dbReference type="ChEBI" id="CHEBI:15378"/>
        <dbReference type="ChEBI" id="CHEBI:57856"/>
        <dbReference type="ChEBI" id="CHEBI:59789"/>
        <dbReference type="ChEBI" id="CHEBI:85452"/>
        <dbReference type="ChEBI" id="CHEBI:137933"/>
        <dbReference type="EC" id="2.1.1.113"/>
    </reaction>
</comment>
<keyword evidence="4 8" id="KW-0808">Transferase</keyword>
<dbReference type="GO" id="GO:0032259">
    <property type="term" value="P:methylation"/>
    <property type="evidence" value="ECO:0007669"/>
    <property type="project" value="UniProtKB-KW"/>
</dbReference>
<evidence type="ECO:0000313" key="8">
    <source>
        <dbReference type="EMBL" id="QBK85035.1"/>
    </source>
</evidence>
<protein>
    <recommendedName>
        <fullName evidence="2">site-specific DNA-methyltransferase (cytosine-N(4)-specific)</fullName>
        <ecNumber evidence="2">2.1.1.113</ecNumber>
    </recommendedName>
</protein>
<proteinExistence type="inferred from homology"/>
<name>A0A481YQK2_9VIRU</name>
<keyword evidence="5" id="KW-0949">S-adenosyl-L-methionine</keyword>
<evidence type="ECO:0000256" key="1">
    <source>
        <dbReference type="ARBA" id="ARBA00010203"/>
    </source>
</evidence>
<dbReference type="GO" id="GO:0015667">
    <property type="term" value="F:site-specific DNA-methyltransferase (cytosine-N4-specific) activity"/>
    <property type="evidence" value="ECO:0007669"/>
    <property type="project" value="UniProtKB-EC"/>
</dbReference>
<dbReference type="SUPFAM" id="SSF53335">
    <property type="entry name" value="S-adenosyl-L-methionine-dependent methyltransferases"/>
    <property type="match status" value="1"/>
</dbReference>
<comment type="similarity">
    <text evidence="1">Belongs to the N(4)/N(6)-methyltransferase family. N(4) subfamily.</text>
</comment>
<dbReference type="CDD" id="cd02440">
    <property type="entry name" value="AdoMet_MTases"/>
    <property type="match status" value="1"/>
</dbReference>
<dbReference type="InterPro" id="IPR017985">
    <property type="entry name" value="MeTrfase_CN4_CS"/>
</dbReference>
<dbReference type="GO" id="GO:0009307">
    <property type="term" value="P:DNA restriction-modification system"/>
    <property type="evidence" value="ECO:0007669"/>
    <property type="project" value="UniProtKB-KW"/>
</dbReference>
<evidence type="ECO:0000256" key="2">
    <source>
        <dbReference type="ARBA" id="ARBA00012185"/>
    </source>
</evidence>
<evidence type="ECO:0000256" key="6">
    <source>
        <dbReference type="ARBA" id="ARBA00022747"/>
    </source>
</evidence>
<dbReference type="EMBL" id="MK500301">
    <property type="protein sequence ID" value="QBK85035.1"/>
    <property type="molecule type" value="Genomic_DNA"/>
</dbReference>
<gene>
    <name evidence="8" type="ORF">LCDPAC02_02340</name>
</gene>
<dbReference type="InterPro" id="IPR029063">
    <property type="entry name" value="SAM-dependent_MTases_sf"/>
</dbReference>
<organism evidence="8">
    <name type="scientific">Pithovirus LCDPAC02</name>
    <dbReference type="NCBI Taxonomy" id="2506601"/>
    <lineage>
        <taxon>Viruses</taxon>
        <taxon>Pithoviruses</taxon>
    </lineage>
</organism>
<evidence type="ECO:0000256" key="3">
    <source>
        <dbReference type="ARBA" id="ARBA00022603"/>
    </source>
</evidence>
<evidence type="ECO:0000256" key="4">
    <source>
        <dbReference type="ARBA" id="ARBA00022679"/>
    </source>
</evidence>
<evidence type="ECO:0000256" key="7">
    <source>
        <dbReference type="ARBA" id="ARBA00049120"/>
    </source>
</evidence>
<dbReference type="GO" id="GO:0003677">
    <property type="term" value="F:DNA binding"/>
    <property type="evidence" value="ECO:0007669"/>
    <property type="project" value="InterPro"/>
</dbReference>
<dbReference type="EC" id="2.1.1.113" evidence="2"/>
<evidence type="ECO:0000256" key="5">
    <source>
        <dbReference type="ARBA" id="ARBA00022691"/>
    </source>
</evidence>
<dbReference type="Gene3D" id="3.40.50.150">
    <property type="entry name" value="Vaccinia Virus protein VP39"/>
    <property type="match status" value="1"/>
</dbReference>
<accession>A0A481YQK2</accession>
<keyword evidence="6" id="KW-0680">Restriction system</keyword>
<reference evidence="8" key="1">
    <citation type="journal article" date="2019" name="MBio">
        <title>Virus Genomes from Deep Sea Sediments Expand the Ocean Megavirome and Support Independent Origins of Viral Gigantism.</title>
        <authorList>
            <person name="Backstrom D."/>
            <person name="Yutin N."/>
            <person name="Jorgensen S.L."/>
            <person name="Dharamshi J."/>
            <person name="Homa F."/>
            <person name="Zaremba-Niedwiedzka K."/>
            <person name="Spang A."/>
            <person name="Wolf Y.I."/>
            <person name="Koonin E.V."/>
            <person name="Ettema T.J."/>
        </authorList>
    </citation>
    <scope>NUCLEOTIDE SEQUENCE</scope>
</reference>